<comment type="similarity">
    <text evidence="7">Belongs to the gamma-glutamyl phosphate reductase family.</text>
</comment>
<dbReference type="EC" id="1.2.1.41" evidence="7"/>
<keyword evidence="3 7" id="KW-0641">Proline biosynthesis</keyword>
<dbReference type="GO" id="GO:0004350">
    <property type="term" value="F:glutamate-5-semialdehyde dehydrogenase activity"/>
    <property type="evidence" value="ECO:0007669"/>
    <property type="project" value="UniProtKB-UniRule"/>
</dbReference>
<keyword evidence="7" id="KW-0963">Cytoplasm</keyword>
<dbReference type="InterPro" id="IPR012134">
    <property type="entry name" value="Glu-5-SA_DH"/>
</dbReference>
<dbReference type="SUPFAM" id="SSF53720">
    <property type="entry name" value="ALDH-like"/>
    <property type="match status" value="1"/>
</dbReference>
<dbReference type="RefSeq" id="WP_106394729.1">
    <property type="nucleotide sequence ID" value="NZ_PVNK01000242.1"/>
</dbReference>
<organism evidence="8 9">
    <name type="scientific">Enhygromyxa salina</name>
    <dbReference type="NCBI Taxonomy" id="215803"/>
    <lineage>
        <taxon>Bacteria</taxon>
        <taxon>Pseudomonadati</taxon>
        <taxon>Myxococcota</taxon>
        <taxon>Polyangia</taxon>
        <taxon>Nannocystales</taxon>
        <taxon>Nannocystaceae</taxon>
        <taxon>Enhygromyxa</taxon>
    </lineage>
</organism>
<dbReference type="Gene3D" id="3.40.605.10">
    <property type="entry name" value="Aldehyde Dehydrogenase, Chain A, domain 1"/>
    <property type="match status" value="1"/>
</dbReference>
<name>A0A2S9XEV2_9BACT</name>
<dbReference type="PROSITE" id="PS01223">
    <property type="entry name" value="PROA"/>
    <property type="match status" value="1"/>
</dbReference>
<comment type="caution">
    <text evidence="8">The sequence shown here is derived from an EMBL/GenBank/DDBJ whole genome shotgun (WGS) entry which is preliminary data.</text>
</comment>
<dbReference type="UniPathway" id="UPA00098">
    <property type="reaction ID" value="UER00360"/>
</dbReference>
<keyword evidence="4 7" id="KW-0521">NADP</keyword>
<evidence type="ECO:0000256" key="2">
    <source>
        <dbReference type="ARBA" id="ARBA00022605"/>
    </source>
</evidence>
<dbReference type="PANTHER" id="PTHR11063">
    <property type="entry name" value="GLUTAMATE SEMIALDEHYDE DEHYDROGENASE"/>
    <property type="match status" value="1"/>
</dbReference>
<dbReference type="PANTHER" id="PTHR11063:SF8">
    <property type="entry name" value="DELTA-1-PYRROLINE-5-CARBOXYLATE SYNTHASE"/>
    <property type="match status" value="1"/>
</dbReference>
<evidence type="ECO:0000256" key="5">
    <source>
        <dbReference type="ARBA" id="ARBA00023002"/>
    </source>
</evidence>
<comment type="catalytic activity">
    <reaction evidence="6 7">
        <text>L-glutamate 5-semialdehyde + phosphate + NADP(+) = L-glutamyl 5-phosphate + NADPH + H(+)</text>
        <dbReference type="Rhea" id="RHEA:19541"/>
        <dbReference type="ChEBI" id="CHEBI:15378"/>
        <dbReference type="ChEBI" id="CHEBI:43474"/>
        <dbReference type="ChEBI" id="CHEBI:57783"/>
        <dbReference type="ChEBI" id="CHEBI:58066"/>
        <dbReference type="ChEBI" id="CHEBI:58274"/>
        <dbReference type="ChEBI" id="CHEBI:58349"/>
        <dbReference type="EC" id="1.2.1.41"/>
    </reaction>
</comment>
<gene>
    <name evidence="7 8" type="primary">proA</name>
    <name evidence="8" type="ORF">ENSA5_55110</name>
</gene>
<dbReference type="AlphaFoldDB" id="A0A2S9XEV2"/>
<evidence type="ECO:0000256" key="4">
    <source>
        <dbReference type="ARBA" id="ARBA00022857"/>
    </source>
</evidence>
<dbReference type="GO" id="GO:0050661">
    <property type="term" value="F:NADP binding"/>
    <property type="evidence" value="ECO:0007669"/>
    <property type="project" value="InterPro"/>
</dbReference>
<proteinExistence type="inferred from homology"/>
<protein>
    <recommendedName>
        <fullName evidence="7">Gamma-glutamyl phosphate reductase</fullName>
        <shortName evidence="7">GPR</shortName>
        <ecNumber evidence="7">1.2.1.41</ecNumber>
    </recommendedName>
    <alternativeName>
        <fullName evidence="7">Glutamate-5-semialdehyde dehydrogenase</fullName>
    </alternativeName>
    <alternativeName>
        <fullName evidence="7">Glutamyl-gamma-semialdehyde dehydrogenase</fullName>
        <shortName evidence="7">GSA dehydrogenase</shortName>
    </alternativeName>
</protein>
<evidence type="ECO:0000256" key="3">
    <source>
        <dbReference type="ARBA" id="ARBA00022650"/>
    </source>
</evidence>
<dbReference type="InterPro" id="IPR000965">
    <property type="entry name" value="GPR_dom"/>
</dbReference>
<keyword evidence="5 7" id="KW-0560">Oxidoreductase</keyword>
<evidence type="ECO:0000313" key="8">
    <source>
        <dbReference type="EMBL" id="PRP91394.1"/>
    </source>
</evidence>
<dbReference type="PIRSF" id="PIRSF000151">
    <property type="entry name" value="GPR"/>
    <property type="match status" value="1"/>
</dbReference>
<evidence type="ECO:0000313" key="9">
    <source>
        <dbReference type="Proteomes" id="UP000237968"/>
    </source>
</evidence>
<dbReference type="InterPro" id="IPR020593">
    <property type="entry name" value="G-glutamylP_reductase_CS"/>
</dbReference>
<dbReference type="FunFam" id="3.40.309.10:FF:000006">
    <property type="entry name" value="Gamma-glutamyl phosphate reductase"/>
    <property type="match status" value="1"/>
</dbReference>
<dbReference type="GO" id="GO:0005737">
    <property type="term" value="C:cytoplasm"/>
    <property type="evidence" value="ECO:0007669"/>
    <property type="project" value="UniProtKB-SubCell"/>
</dbReference>
<dbReference type="NCBIfam" id="TIGR00407">
    <property type="entry name" value="proA"/>
    <property type="match status" value="1"/>
</dbReference>
<keyword evidence="9" id="KW-1185">Reference proteome</keyword>
<accession>A0A2S9XEV2</accession>
<dbReference type="OrthoDB" id="9809970at2"/>
<evidence type="ECO:0000256" key="1">
    <source>
        <dbReference type="ARBA" id="ARBA00004985"/>
    </source>
</evidence>
<dbReference type="InterPro" id="IPR016162">
    <property type="entry name" value="Ald_DH_N"/>
</dbReference>
<comment type="subcellular location">
    <subcellularLocation>
        <location evidence="7">Cytoplasm</location>
    </subcellularLocation>
</comment>
<dbReference type="Gene3D" id="3.40.309.10">
    <property type="entry name" value="Aldehyde Dehydrogenase, Chain A, domain 2"/>
    <property type="match status" value="1"/>
</dbReference>
<evidence type="ECO:0000256" key="6">
    <source>
        <dbReference type="ARBA" id="ARBA00049024"/>
    </source>
</evidence>
<reference evidence="8 9" key="1">
    <citation type="submission" date="2018-03" db="EMBL/GenBank/DDBJ databases">
        <title>Draft Genome Sequences of the Obligatory Marine Myxobacteria Enhygromyxa salina SWB005.</title>
        <authorList>
            <person name="Poehlein A."/>
            <person name="Moghaddam J.A."/>
            <person name="Harms H."/>
            <person name="Alanjari M."/>
            <person name="Koenig G.M."/>
            <person name="Daniel R."/>
            <person name="Schaeberle T.F."/>
        </authorList>
    </citation>
    <scope>NUCLEOTIDE SEQUENCE [LARGE SCALE GENOMIC DNA]</scope>
    <source>
        <strain evidence="8 9">SWB005</strain>
    </source>
</reference>
<dbReference type="HAMAP" id="MF_00412">
    <property type="entry name" value="ProA"/>
    <property type="match status" value="1"/>
</dbReference>
<evidence type="ECO:0000256" key="7">
    <source>
        <dbReference type="HAMAP-Rule" id="MF_00412"/>
    </source>
</evidence>
<dbReference type="NCBIfam" id="NF001221">
    <property type="entry name" value="PRK00197.1"/>
    <property type="match status" value="1"/>
</dbReference>
<keyword evidence="2 7" id="KW-0028">Amino-acid biosynthesis</keyword>
<comment type="function">
    <text evidence="7">Catalyzes the NADPH-dependent reduction of L-glutamate 5-phosphate into L-glutamate 5-semialdehyde and phosphate. The product spontaneously undergoes cyclization to form 1-pyrroline-5-carboxylate.</text>
</comment>
<dbReference type="GO" id="GO:0055129">
    <property type="term" value="P:L-proline biosynthetic process"/>
    <property type="evidence" value="ECO:0007669"/>
    <property type="project" value="UniProtKB-UniRule"/>
</dbReference>
<sequence>MTEPNTIESMAAAARRAGKQLAAQTGQARVALLQALASALEAPARAAALLEANRADLEAANAALARGELSPALVARVALTESKLAALADGLRQLAAMPELLGARQVHRELDEGLVLERVSCPLGVLGVVFEARPDAVPQITGLALKSGNAVLLKGGSEALRTNRALVELIHAVLGEHGLDPACVGLLEDRAAFRGLLECHAQVDLIIARGSGRFVQLVMDSTKIPVLGHAEGLCHLYLHADAEPLRGAAIAVDAKCSYPAACNAIETLLWHAEARDATRAALAELAVRGVELRGDPATVELAQRLDIQPATEEDWGTEYGELILAVRQVASLDEALAHIERHGSRHTEAIVSTSEAAGEQFVRSVDAACVFVNASTRFADGYRFGLGAEVGIATGKLHARGPVGVEGLLTYRWLLRGQGHIASDYGPDKKPLRHRDLEN</sequence>
<dbReference type="EMBL" id="PVNK01000242">
    <property type="protein sequence ID" value="PRP91394.1"/>
    <property type="molecule type" value="Genomic_DNA"/>
</dbReference>
<dbReference type="CDD" id="cd07079">
    <property type="entry name" value="ALDH_F18-19_ProA-GPR"/>
    <property type="match status" value="1"/>
</dbReference>
<dbReference type="Proteomes" id="UP000237968">
    <property type="component" value="Unassembled WGS sequence"/>
</dbReference>
<dbReference type="InterPro" id="IPR016163">
    <property type="entry name" value="Ald_DH_C"/>
</dbReference>
<dbReference type="InterPro" id="IPR016161">
    <property type="entry name" value="Ald_DH/histidinol_DH"/>
</dbReference>
<comment type="pathway">
    <text evidence="1 7">Amino-acid biosynthesis; L-proline biosynthesis; L-glutamate 5-semialdehyde from L-glutamate: step 2/2.</text>
</comment>